<reference evidence="9 10" key="1">
    <citation type="submission" date="2022-10" db="EMBL/GenBank/DDBJ databases">
        <title>Defluviimonas sp. nov., isolated from ocean surface sediments.</title>
        <authorList>
            <person name="He W."/>
            <person name="Wang L."/>
            <person name="Zhang D.-F."/>
        </authorList>
    </citation>
    <scope>NUCLEOTIDE SEQUENCE [LARGE SCALE GENOMIC DNA]</scope>
    <source>
        <strain evidence="9 10">WL0050</strain>
    </source>
</reference>
<evidence type="ECO:0000256" key="6">
    <source>
        <dbReference type="ARBA" id="ARBA00023004"/>
    </source>
</evidence>
<evidence type="ECO:0000259" key="8">
    <source>
        <dbReference type="PROSITE" id="PS51471"/>
    </source>
</evidence>
<sequence>MFIAIDGVLNASDVAALKGAAETLSFADGRATAGKIAREIKANDQALPSPELEAIQAKVTAALMAHPVFLSAARPKAMTKLILSRYREGQTYGMHVDDALMQGLRTDLSFTLFLNDPESYDGGALIAADTAEERAFKLAPGELILYPSTTLHRVEPVKSGTRFCIVGWVQSWIRDAGQREVLFDLDRAIAEVHAREGKSALLDTLTKTRSNLIRMWAA</sequence>
<dbReference type="Gene3D" id="2.60.120.620">
    <property type="entry name" value="q2cbj1_9rhob like domain"/>
    <property type="match status" value="1"/>
</dbReference>
<keyword evidence="10" id="KW-1185">Reference proteome</keyword>
<feature type="domain" description="Fe2OG dioxygenase" evidence="8">
    <location>
        <begin position="76"/>
        <end position="171"/>
    </location>
</feature>
<dbReference type="Proteomes" id="UP001652564">
    <property type="component" value="Unassembled WGS sequence"/>
</dbReference>
<comment type="caution">
    <text evidence="9">The sequence shown here is derived from an EMBL/GenBank/DDBJ whole genome shotgun (WGS) entry which is preliminary data.</text>
</comment>
<keyword evidence="5 7" id="KW-0560">Oxidoreductase</keyword>
<comment type="cofactor">
    <cofactor evidence="7">
        <name>Fe(2+)</name>
        <dbReference type="ChEBI" id="CHEBI:29033"/>
    </cofactor>
    <text evidence="7">Binds 1 Fe(2+) ion per subunit.</text>
</comment>
<dbReference type="PANTHER" id="PTHR41536">
    <property type="entry name" value="PKHD-TYPE HYDROXYLASE YBIX"/>
    <property type="match status" value="1"/>
</dbReference>
<organism evidence="9 10">
    <name type="scientific">Albidovulum litorale</name>
    <dbReference type="NCBI Taxonomy" id="2984134"/>
    <lineage>
        <taxon>Bacteria</taxon>
        <taxon>Pseudomonadati</taxon>
        <taxon>Pseudomonadota</taxon>
        <taxon>Alphaproteobacteria</taxon>
        <taxon>Rhodobacterales</taxon>
        <taxon>Paracoccaceae</taxon>
        <taxon>Albidovulum</taxon>
    </lineage>
</organism>
<dbReference type="RefSeq" id="WP_263739436.1">
    <property type="nucleotide sequence ID" value="NZ_JAOWKZ010000002.1"/>
</dbReference>
<evidence type="ECO:0000256" key="5">
    <source>
        <dbReference type="ARBA" id="ARBA00023002"/>
    </source>
</evidence>
<dbReference type="Pfam" id="PF18331">
    <property type="entry name" value="PKHD_C"/>
    <property type="match status" value="1"/>
</dbReference>
<evidence type="ECO:0000256" key="4">
    <source>
        <dbReference type="ARBA" id="ARBA00022964"/>
    </source>
</evidence>
<evidence type="ECO:0000256" key="3">
    <source>
        <dbReference type="ARBA" id="ARBA00022896"/>
    </source>
</evidence>
<keyword evidence="3 7" id="KW-0847">Vitamin C</keyword>
<dbReference type="PANTHER" id="PTHR41536:SF1">
    <property type="entry name" value="PKHD-TYPE HYDROXYLASE YBIX"/>
    <property type="match status" value="1"/>
</dbReference>
<dbReference type="InterPro" id="IPR023550">
    <property type="entry name" value="PKHD_hydroxylase"/>
</dbReference>
<accession>A0ABT2ZM82</accession>
<dbReference type="InterPro" id="IPR006620">
    <property type="entry name" value="Pro_4_hyd_alph"/>
</dbReference>
<evidence type="ECO:0000256" key="1">
    <source>
        <dbReference type="ARBA" id="ARBA00001961"/>
    </source>
</evidence>
<dbReference type="NCBIfam" id="NF003975">
    <property type="entry name" value="PRK05467.1-4"/>
    <property type="match status" value="1"/>
</dbReference>
<protein>
    <submittedName>
        <fullName evidence="9">Fe2+-dependent dioxygenase</fullName>
    </submittedName>
</protein>
<gene>
    <name evidence="9" type="ORF">OEZ71_08045</name>
</gene>
<keyword evidence="2 7" id="KW-0479">Metal-binding</keyword>
<comment type="cofactor">
    <cofactor evidence="1 7">
        <name>L-ascorbate</name>
        <dbReference type="ChEBI" id="CHEBI:38290"/>
    </cofactor>
</comment>
<dbReference type="InterPro" id="IPR044862">
    <property type="entry name" value="Pro_4_hyd_alph_FE2OG_OXY"/>
</dbReference>
<feature type="binding site" evidence="7">
    <location>
        <position position="97"/>
    </location>
    <ligand>
        <name>Fe cation</name>
        <dbReference type="ChEBI" id="CHEBI:24875"/>
    </ligand>
</feature>
<dbReference type="HAMAP" id="MF_00657">
    <property type="entry name" value="Hydroxyl_YbiX"/>
    <property type="match status" value="1"/>
</dbReference>
<dbReference type="EMBL" id="JAOWKZ010000002">
    <property type="protein sequence ID" value="MCV2872246.1"/>
    <property type="molecule type" value="Genomic_DNA"/>
</dbReference>
<feature type="binding site" evidence="7">
    <location>
        <position position="162"/>
    </location>
    <ligand>
        <name>2-oxoglutarate</name>
        <dbReference type="ChEBI" id="CHEBI:16810"/>
    </ligand>
</feature>
<evidence type="ECO:0000256" key="2">
    <source>
        <dbReference type="ARBA" id="ARBA00022723"/>
    </source>
</evidence>
<keyword evidence="4 7" id="KW-0223">Dioxygenase</keyword>
<evidence type="ECO:0000313" key="9">
    <source>
        <dbReference type="EMBL" id="MCV2872246.1"/>
    </source>
</evidence>
<dbReference type="GO" id="GO:0051213">
    <property type="term" value="F:dioxygenase activity"/>
    <property type="evidence" value="ECO:0007669"/>
    <property type="project" value="UniProtKB-KW"/>
</dbReference>
<feature type="binding site" evidence="7">
    <location>
        <position position="152"/>
    </location>
    <ligand>
        <name>Fe cation</name>
        <dbReference type="ChEBI" id="CHEBI:24875"/>
    </ligand>
</feature>
<dbReference type="SMART" id="SM00702">
    <property type="entry name" value="P4Hc"/>
    <property type="match status" value="1"/>
</dbReference>
<dbReference type="Gene3D" id="4.10.860.20">
    <property type="entry name" value="Rabenosyn, Rab binding domain"/>
    <property type="match status" value="1"/>
</dbReference>
<evidence type="ECO:0000313" key="10">
    <source>
        <dbReference type="Proteomes" id="UP001652564"/>
    </source>
</evidence>
<dbReference type="NCBIfam" id="NF003974">
    <property type="entry name" value="PRK05467.1-3"/>
    <property type="match status" value="1"/>
</dbReference>
<dbReference type="InterPro" id="IPR005123">
    <property type="entry name" value="Oxoglu/Fe-dep_dioxygenase_dom"/>
</dbReference>
<dbReference type="PROSITE" id="PS51471">
    <property type="entry name" value="FE2OG_OXY"/>
    <property type="match status" value="1"/>
</dbReference>
<feature type="binding site" evidence="7">
    <location>
        <position position="95"/>
    </location>
    <ligand>
        <name>Fe cation</name>
        <dbReference type="ChEBI" id="CHEBI:24875"/>
    </ligand>
</feature>
<dbReference type="InterPro" id="IPR041097">
    <property type="entry name" value="PKHD_C"/>
</dbReference>
<evidence type="ECO:0000256" key="7">
    <source>
        <dbReference type="HAMAP-Rule" id="MF_00657"/>
    </source>
</evidence>
<dbReference type="Pfam" id="PF13640">
    <property type="entry name" value="2OG-FeII_Oxy_3"/>
    <property type="match status" value="1"/>
</dbReference>
<proteinExistence type="inferred from homology"/>
<name>A0ABT2ZM82_9RHOB</name>
<keyword evidence="6 7" id="KW-0408">Iron</keyword>